<keyword evidence="3" id="KW-1185">Reference proteome</keyword>
<dbReference type="eggNOG" id="COG4540">
    <property type="taxonomic scope" value="Bacteria"/>
</dbReference>
<dbReference type="InterPro" id="IPR006531">
    <property type="entry name" value="Gp5/Vgr_OB"/>
</dbReference>
<dbReference type="Gene3D" id="6.20.150.10">
    <property type="match status" value="1"/>
</dbReference>
<dbReference type="AlphaFoldDB" id="W6THK0"/>
<evidence type="ECO:0000313" key="3">
    <source>
        <dbReference type="Proteomes" id="UP000019112"/>
    </source>
</evidence>
<dbReference type="RefSeq" id="WP_021827509.1">
    <property type="nucleotide sequence ID" value="NZ_AWTR02000048.1"/>
</dbReference>
<feature type="domain" description="Gp5/Type VI secretion system Vgr protein OB-fold" evidence="1">
    <location>
        <begin position="19"/>
        <end position="85"/>
    </location>
</feature>
<protein>
    <submittedName>
        <fullName evidence="2">Baseplate assembly protein V</fullName>
    </submittedName>
</protein>
<evidence type="ECO:0000259" key="1">
    <source>
        <dbReference type="Pfam" id="PF04717"/>
    </source>
</evidence>
<dbReference type="InterPro" id="IPR013046">
    <property type="entry name" value="GpV/Gp45"/>
</dbReference>
<dbReference type="OrthoDB" id="4931325at2"/>
<proteinExistence type="predicted"/>
<dbReference type="STRING" id="1399147.P618_200459"/>
<accession>W6THK0</accession>
<gene>
    <name evidence="2" type="ORF">P618_200459</name>
</gene>
<dbReference type="NCBIfam" id="TIGR01644">
    <property type="entry name" value="phage_P2_V"/>
    <property type="match status" value="1"/>
</dbReference>
<organism evidence="2 3">
    <name type="scientific">Holospora obtusa F1</name>
    <dbReference type="NCBI Taxonomy" id="1399147"/>
    <lineage>
        <taxon>Bacteria</taxon>
        <taxon>Pseudomonadati</taxon>
        <taxon>Pseudomonadota</taxon>
        <taxon>Alphaproteobacteria</taxon>
        <taxon>Holosporales</taxon>
        <taxon>Holosporaceae</taxon>
        <taxon>Holospora</taxon>
    </lineage>
</organism>
<name>W6THK0_HOLOB</name>
<dbReference type="InterPro" id="IPR037026">
    <property type="entry name" value="Vgr_OB-fold_dom_sf"/>
</dbReference>
<evidence type="ECO:0000313" key="2">
    <source>
        <dbReference type="EMBL" id="ETZ07395.1"/>
    </source>
</evidence>
<dbReference type="Gene3D" id="2.40.50.230">
    <property type="entry name" value="Gp5 N-terminal domain"/>
    <property type="match status" value="1"/>
</dbReference>
<dbReference type="Pfam" id="PF04717">
    <property type="entry name" value="Phage_base_V"/>
    <property type="match status" value="1"/>
</dbReference>
<reference evidence="2 3" key="1">
    <citation type="journal article" date="2014" name="FEMS Microbiol. Lett.">
        <title>Draft genome sequences of three Holospora species (Holospora obtusa, Holospora undulata, and Holospora elegans), endonuclear symbiotic bacteria of the ciliate Paramecium caudatum.</title>
        <authorList>
            <person name="Dohra H."/>
            <person name="Tanaka K."/>
            <person name="Suzuki T."/>
            <person name="Fujishima M."/>
            <person name="Suzuki H."/>
        </authorList>
    </citation>
    <scope>NUCLEOTIDE SEQUENCE [LARGE SCALE GENOMIC DNA]</scope>
    <source>
        <strain evidence="2 3">F1</strain>
    </source>
</reference>
<comment type="caution">
    <text evidence="2">The sequence shown here is derived from an EMBL/GenBank/DDBJ whole genome shotgun (WGS) entry which is preliminary data.</text>
</comment>
<sequence length="155" mass="17286">MESFSFSEIDRKLANLIRVGTVKEADYKKARVRIQIGKILTDWLPWVTSRAGQDRNWSAPSIGEQVVLLSPSGEMAQGVVIPAIYQNKHPAPSDKETDATLVFQDGSKVLYDKEKHHLTVSVVTDGTLTLKIGESSFEMSKDSIKLKAKRIDLNE</sequence>
<dbReference type="EMBL" id="AWTR02000048">
    <property type="protein sequence ID" value="ETZ07395.1"/>
    <property type="molecule type" value="Genomic_DNA"/>
</dbReference>
<dbReference type="Proteomes" id="UP000019112">
    <property type="component" value="Unassembled WGS sequence"/>
</dbReference>